<evidence type="ECO:0000256" key="1">
    <source>
        <dbReference type="ARBA" id="ARBA00022603"/>
    </source>
</evidence>
<dbReference type="Gene3D" id="3.40.50.150">
    <property type="entry name" value="Vaccinia Virus protein VP39"/>
    <property type="match status" value="1"/>
</dbReference>
<evidence type="ECO:0000256" key="2">
    <source>
        <dbReference type="ARBA" id="ARBA00022679"/>
    </source>
</evidence>
<evidence type="ECO:0000259" key="6">
    <source>
        <dbReference type="Pfam" id="PF08100"/>
    </source>
</evidence>
<feature type="region of interest" description="Disordered" evidence="4">
    <location>
        <begin position="284"/>
        <end position="311"/>
    </location>
</feature>
<organism evidence="7 8">
    <name type="scientific">Eleusine coracana subsp. coracana</name>
    <dbReference type="NCBI Taxonomy" id="191504"/>
    <lineage>
        <taxon>Eukaryota</taxon>
        <taxon>Viridiplantae</taxon>
        <taxon>Streptophyta</taxon>
        <taxon>Embryophyta</taxon>
        <taxon>Tracheophyta</taxon>
        <taxon>Spermatophyta</taxon>
        <taxon>Magnoliopsida</taxon>
        <taxon>Liliopsida</taxon>
        <taxon>Poales</taxon>
        <taxon>Poaceae</taxon>
        <taxon>PACMAD clade</taxon>
        <taxon>Chloridoideae</taxon>
        <taxon>Cynodonteae</taxon>
        <taxon>Eleusininae</taxon>
        <taxon>Eleusine</taxon>
    </lineage>
</organism>
<evidence type="ECO:0008006" key="9">
    <source>
        <dbReference type="Google" id="ProtNLM"/>
    </source>
</evidence>
<dbReference type="InterPro" id="IPR016461">
    <property type="entry name" value="COMT-like"/>
</dbReference>
<dbReference type="Pfam" id="PF08100">
    <property type="entry name" value="Dimerisation"/>
    <property type="match status" value="1"/>
</dbReference>
<dbReference type="FunFam" id="1.10.10.10:FF:000213">
    <property type="entry name" value="Coniferyl alcohol 9-O-methyltransferase"/>
    <property type="match status" value="1"/>
</dbReference>
<reference evidence="7" key="2">
    <citation type="submission" date="2021-12" db="EMBL/GenBank/DDBJ databases">
        <title>Resequencing data analysis of finger millet.</title>
        <authorList>
            <person name="Hatakeyama M."/>
            <person name="Aluri S."/>
            <person name="Balachadran M.T."/>
            <person name="Sivarajan S.R."/>
            <person name="Poveda L."/>
            <person name="Shimizu-Inatsugi R."/>
            <person name="Schlapbach R."/>
            <person name="Sreeman S.M."/>
            <person name="Shimizu K.K."/>
        </authorList>
    </citation>
    <scope>NUCLEOTIDE SEQUENCE</scope>
</reference>
<sequence>MASRSETMVVPTDAQLLKAQADLWRHSLYYLTSMALKCAVELGIPTAIHNLGGATNLPDLVAALFLPANKLPFLRRLMRLLVNSGIFESGNNNPMVETYCLNPLSWLLVEGVEAEDHTYQKYFVLGTVSRQYVDASLTLADWFKKDLSPPLPSPFEELHGVPLLHEKTAQLDEELDTIVREGVAAHDNLAMGTIIRECGEIFKGLQSLTDCSGGDGTTARVIMKAYPHIKCNVLEQPQVVHTAPTDGLAVDIFKFVPPAQAVLLKCPKLFSSVTPLLDPLPSPAELPCAAEPNSPELPSGPPSSALQPDPALRTPSPVCVALATKVEETHVPLLVKLQLCTGVGSATVREREQAQVWVGQWYHSLGSVVPRRLVANLGWHRSLEPVLPSLRSPPWRDLHWRATHDTIWRPTVAERARQATVSPAALSSPTCLGVDACGGCKHSAGGGWAWERPWGPLRRRRGRDRWGRGRRALANRLGCSGTGTGGGNSSAMTGQR</sequence>
<evidence type="ECO:0000256" key="3">
    <source>
        <dbReference type="ARBA" id="ARBA00022691"/>
    </source>
</evidence>
<dbReference type="InterPro" id="IPR029063">
    <property type="entry name" value="SAM-dependent_MTases_sf"/>
</dbReference>
<proteinExistence type="predicted"/>
<dbReference type="AlphaFoldDB" id="A0AAV5D8R9"/>
<keyword evidence="1" id="KW-0489">Methyltransferase</keyword>
<dbReference type="InterPro" id="IPR001077">
    <property type="entry name" value="COMT_C"/>
</dbReference>
<dbReference type="GO" id="GO:0046983">
    <property type="term" value="F:protein dimerization activity"/>
    <property type="evidence" value="ECO:0007669"/>
    <property type="project" value="InterPro"/>
</dbReference>
<dbReference type="InterPro" id="IPR036388">
    <property type="entry name" value="WH-like_DNA-bd_sf"/>
</dbReference>
<feature type="region of interest" description="Disordered" evidence="4">
    <location>
        <begin position="477"/>
        <end position="496"/>
    </location>
</feature>
<evidence type="ECO:0000313" key="8">
    <source>
        <dbReference type="Proteomes" id="UP001054889"/>
    </source>
</evidence>
<dbReference type="Proteomes" id="UP001054889">
    <property type="component" value="Unassembled WGS sequence"/>
</dbReference>
<dbReference type="SUPFAM" id="SSF46785">
    <property type="entry name" value="Winged helix' DNA-binding domain"/>
    <property type="match status" value="1"/>
</dbReference>
<evidence type="ECO:0000256" key="4">
    <source>
        <dbReference type="SAM" id="MobiDB-lite"/>
    </source>
</evidence>
<dbReference type="PANTHER" id="PTHR11746">
    <property type="entry name" value="O-METHYLTRANSFERASE"/>
    <property type="match status" value="1"/>
</dbReference>
<dbReference type="GO" id="GO:0008171">
    <property type="term" value="F:O-methyltransferase activity"/>
    <property type="evidence" value="ECO:0007669"/>
    <property type="project" value="InterPro"/>
</dbReference>
<dbReference type="EMBL" id="BQKI01000013">
    <property type="protein sequence ID" value="GJN06645.1"/>
    <property type="molecule type" value="Genomic_DNA"/>
</dbReference>
<evidence type="ECO:0000259" key="5">
    <source>
        <dbReference type="Pfam" id="PF00891"/>
    </source>
</evidence>
<name>A0AAV5D8R9_ELECO</name>
<keyword evidence="8" id="KW-1185">Reference proteome</keyword>
<dbReference type="Pfam" id="PF00891">
    <property type="entry name" value="Methyltransf_2"/>
    <property type="match status" value="1"/>
</dbReference>
<dbReference type="InterPro" id="IPR012967">
    <property type="entry name" value="COMT_dimerisation"/>
</dbReference>
<evidence type="ECO:0000313" key="7">
    <source>
        <dbReference type="EMBL" id="GJN06645.1"/>
    </source>
</evidence>
<dbReference type="InterPro" id="IPR036390">
    <property type="entry name" value="WH_DNA-bd_sf"/>
</dbReference>
<keyword evidence="2" id="KW-0808">Transferase</keyword>
<keyword evidence="3" id="KW-0949">S-adenosyl-L-methionine</keyword>
<feature type="domain" description="O-methyltransferase dimerisation" evidence="6">
    <location>
        <begin position="24"/>
        <end position="110"/>
    </location>
</feature>
<dbReference type="SUPFAM" id="SSF53335">
    <property type="entry name" value="S-adenosyl-L-methionine-dependent methyltransferases"/>
    <property type="match status" value="1"/>
</dbReference>
<comment type="caution">
    <text evidence="7">The sequence shown here is derived from an EMBL/GenBank/DDBJ whole genome shotgun (WGS) entry which is preliminary data.</text>
</comment>
<dbReference type="PROSITE" id="PS51683">
    <property type="entry name" value="SAM_OMT_II"/>
    <property type="match status" value="1"/>
</dbReference>
<reference evidence="7" key="1">
    <citation type="journal article" date="2018" name="DNA Res.">
        <title>Multiple hybrid de novo genome assembly of finger millet, an orphan allotetraploid crop.</title>
        <authorList>
            <person name="Hatakeyama M."/>
            <person name="Aluri S."/>
            <person name="Balachadran M.T."/>
            <person name="Sivarajan S.R."/>
            <person name="Patrignani A."/>
            <person name="Gruter S."/>
            <person name="Poveda L."/>
            <person name="Shimizu-Inatsugi R."/>
            <person name="Baeten J."/>
            <person name="Francoijs K.J."/>
            <person name="Nataraja K.N."/>
            <person name="Reddy Y.A.N."/>
            <person name="Phadnis S."/>
            <person name="Ravikumar R.L."/>
            <person name="Schlapbach R."/>
            <person name="Sreeman S.M."/>
            <person name="Shimizu K.K."/>
        </authorList>
    </citation>
    <scope>NUCLEOTIDE SEQUENCE</scope>
</reference>
<protein>
    <recommendedName>
        <fullName evidence="9">Plant methyltransferase dimerisation domain-containing protein</fullName>
    </recommendedName>
</protein>
<dbReference type="Gene3D" id="1.10.10.10">
    <property type="entry name" value="Winged helix-like DNA-binding domain superfamily/Winged helix DNA-binding domain"/>
    <property type="match status" value="1"/>
</dbReference>
<gene>
    <name evidence="7" type="primary">ga24397</name>
    <name evidence="7" type="ORF">PR202_ga24397</name>
</gene>
<dbReference type="GO" id="GO:0032259">
    <property type="term" value="P:methylation"/>
    <property type="evidence" value="ECO:0007669"/>
    <property type="project" value="UniProtKB-KW"/>
</dbReference>
<feature type="domain" description="O-methyltransferase C-terminal" evidence="5">
    <location>
        <begin position="139"/>
        <end position="264"/>
    </location>
</feature>
<accession>A0AAV5D8R9</accession>